<evidence type="ECO:0000313" key="2">
    <source>
        <dbReference type="EMBL" id="ASL05022.1"/>
    </source>
</evidence>
<dbReference type="AlphaFoldDB" id="A0A220XIJ5"/>
<organism evidence="2">
    <name type="scientific">Nilaparvata lugens</name>
    <name type="common">Brown planthopper</name>
    <dbReference type="NCBI Taxonomy" id="108931"/>
    <lineage>
        <taxon>Eukaryota</taxon>
        <taxon>Metazoa</taxon>
        <taxon>Ecdysozoa</taxon>
        <taxon>Arthropoda</taxon>
        <taxon>Hexapoda</taxon>
        <taxon>Insecta</taxon>
        <taxon>Pterygota</taxon>
        <taxon>Neoptera</taxon>
        <taxon>Paraneoptera</taxon>
        <taxon>Hemiptera</taxon>
        <taxon>Auchenorrhyncha</taxon>
        <taxon>Fulgoroidea</taxon>
        <taxon>Delphacidae</taxon>
        <taxon>Delphacinae</taxon>
        <taxon>Nilaparvata</taxon>
    </lineage>
</organism>
<sequence length="183" mass="18059">MKSFIVTLVAGLLAHQVISAVVTPDDATKAVTDTVKAAGDTAAAGVAQTQAAAGDALKSAGAAAADPMGALTNLAGGMDMSKMAGITGAFNPLLSMAKELTTNSIGAGKMALVGNLKAVQAGMNGMKDSTQSVPLVGALFSPMFGLGASFANMPISPLNSIFDGLNRMISMTPGMPAAGATKQ</sequence>
<feature type="signal peptide" evidence="1">
    <location>
        <begin position="1"/>
        <end position="19"/>
    </location>
</feature>
<name>A0A220XIJ5_NILLU</name>
<accession>A0A220XIJ5</accession>
<feature type="chain" id="PRO_5013121168" evidence="1">
    <location>
        <begin position="20"/>
        <end position="183"/>
    </location>
</feature>
<reference evidence="2" key="1">
    <citation type="submission" date="2017-06" db="EMBL/GenBank/DDBJ databases">
        <title>Secretome analysis and in planta expression of salivary proteins reveals a potential large effector repertoire of the brown planthopper, Nilaparvata lugens.</title>
        <authorList>
            <person name="Rao W."/>
            <person name="Zheng X."/>
            <person name="Liu B."/>
            <person name="Du B."/>
            <person name="He G."/>
        </authorList>
    </citation>
    <scope>NUCLEOTIDE SEQUENCE</scope>
</reference>
<dbReference type="EMBL" id="MF278716">
    <property type="protein sequence ID" value="ASL05022.1"/>
    <property type="molecule type" value="mRNA"/>
</dbReference>
<protein>
    <submittedName>
        <fullName evidence="2">Uncharacterized protein</fullName>
    </submittedName>
</protein>
<evidence type="ECO:0000256" key="1">
    <source>
        <dbReference type="SAM" id="SignalP"/>
    </source>
</evidence>
<proteinExistence type="evidence at transcript level"/>
<keyword evidence="1" id="KW-0732">Signal</keyword>